<dbReference type="EMBL" id="JBHSGN010000160">
    <property type="protein sequence ID" value="MFC4676832.1"/>
    <property type="molecule type" value="Genomic_DNA"/>
</dbReference>
<dbReference type="PANTHER" id="PTHR22298">
    <property type="entry name" value="ENDO-1,4-BETA-GLUCANASE"/>
    <property type="match status" value="1"/>
</dbReference>
<comment type="similarity">
    <text evidence="1">Belongs to the glycosyl hydrolase 9 (cellulase E) family.</text>
</comment>
<name>A0ABV9L378_9BACT</name>
<dbReference type="InterPro" id="IPR001701">
    <property type="entry name" value="Glyco_hydro_9"/>
</dbReference>
<dbReference type="Gene3D" id="3.20.20.370">
    <property type="entry name" value="Glycoside hydrolase/deacetylase"/>
    <property type="match status" value="1"/>
</dbReference>
<dbReference type="Pfam" id="PF01522">
    <property type="entry name" value="Polysacc_deac_1"/>
    <property type="match status" value="1"/>
</dbReference>
<dbReference type="InterPro" id="IPR014756">
    <property type="entry name" value="Ig_E-set"/>
</dbReference>
<proteinExistence type="inferred from homology"/>
<keyword evidence="2 7" id="KW-0378">Hydrolase</keyword>
<dbReference type="GO" id="GO:0016787">
    <property type="term" value="F:hydrolase activity"/>
    <property type="evidence" value="ECO:0007669"/>
    <property type="project" value="UniProtKB-KW"/>
</dbReference>
<evidence type="ECO:0000256" key="2">
    <source>
        <dbReference type="ARBA" id="ARBA00022801"/>
    </source>
</evidence>
<dbReference type="Gene3D" id="1.50.10.10">
    <property type="match status" value="1"/>
</dbReference>
<evidence type="ECO:0000256" key="1">
    <source>
        <dbReference type="ARBA" id="ARBA00007072"/>
    </source>
</evidence>
<keyword evidence="4" id="KW-0326">Glycosidase</keyword>
<evidence type="ECO:0000256" key="5">
    <source>
        <dbReference type="ARBA" id="ARBA00023326"/>
    </source>
</evidence>
<keyword evidence="5" id="KW-0624">Polysaccharide degradation</keyword>
<sequence length="835" mass="94742">MKISERAECRYLLIVWLTFTFVGFACAQKSWVRINQLGYLPGSVKTAVFISQDETDNLTFEIKDAKSDASVYKGKGTKTNAGRWGMKTALRLPFSPVEKDGQYYIEINGTKSPVFKINADVYNGSADFLLKYMRQQRCGFNPYLDTVCHQHDGFIVDHPTRTGEKIDVRGGWHDASDYLQYLPTSANATYQMLFAWQQTPDKTIFKDEHDAAGKKGNNGIPDILDEIRWGLEWMVRMNPDSAVMFNQIADDRDHASMRYPSRDFVDYGWGKGTGRPVYFITGKSQGLREHKNRTTGVSSSAAKFASAFALGADIFKDMDPDFSIILKEKAGSAYGFAESDLGNFQTACVVSPYFYEEDNWVDDMELAAAAKYAITKDNSWLKKADYWGQLEEITPWMELGRARHYQYYPFVNLGHFYLSQSNDEVISDKYTGFMKKGLESILKRANEYNDPFLNGIPFIWCSNNLVAAAITQAQLYYQTSGDDTYLEMEAALRDWLFGCNPWGTSMICGFPENGDSPLRSHSFVSEIIKDVPYGGLVDGPIYKSIYENLRGIHLKYEDDYAPFQFGAAVYHDDPGDYSSNEPTMDGTASLSFYLSTMEKTGKIQKKKTKSVIDNQGATVRIDTGKKVIHLIFSADVAFEGAPSILKVLNNNKIKGSFFLTGNCLRMKEHQPVIEEIIRKGHYIGGHSDKHILYASWDNREKTLVSTDSLINDFRRNMGELARFGVDINKVDYYLPPSEWYNRETVRLIETQGQVTINFTSGLRTAADYTTPDMKNYMSSQQLIDQLFAFEKENGLNGAIILIHPGTHDSRTDKLYLRLDEIIKGLKKKGYSFDRL</sequence>
<keyword evidence="3" id="KW-0119">Carbohydrate metabolism</keyword>
<gene>
    <name evidence="7" type="ORF">ACFO6W_24425</name>
</gene>
<evidence type="ECO:0000313" key="8">
    <source>
        <dbReference type="Proteomes" id="UP001596023"/>
    </source>
</evidence>
<dbReference type="Pfam" id="PF00759">
    <property type="entry name" value="Glyco_hydro_9"/>
    <property type="match status" value="1"/>
</dbReference>
<protein>
    <submittedName>
        <fullName evidence="7">Glycoside hydrolase family 9 protein</fullName>
    </submittedName>
</protein>
<accession>A0ABV9L378</accession>
<dbReference type="RefSeq" id="WP_380001444.1">
    <property type="nucleotide sequence ID" value="NZ_JBHSGN010000160.1"/>
</dbReference>
<dbReference type="InterPro" id="IPR004197">
    <property type="entry name" value="Cellulase_Ig-like"/>
</dbReference>
<dbReference type="SUPFAM" id="SSF48208">
    <property type="entry name" value="Six-hairpin glycosidases"/>
    <property type="match status" value="1"/>
</dbReference>
<dbReference type="CDD" id="cd02850">
    <property type="entry name" value="E_set_Cellulase_N"/>
    <property type="match status" value="1"/>
</dbReference>
<dbReference type="SUPFAM" id="SSF81296">
    <property type="entry name" value="E set domains"/>
    <property type="match status" value="1"/>
</dbReference>
<dbReference type="Proteomes" id="UP001596023">
    <property type="component" value="Unassembled WGS sequence"/>
</dbReference>
<dbReference type="InterPro" id="IPR012341">
    <property type="entry name" value="6hp_glycosidase-like_sf"/>
</dbReference>
<evidence type="ECO:0000256" key="4">
    <source>
        <dbReference type="ARBA" id="ARBA00023295"/>
    </source>
</evidence>
<evidence type="ECO:0000256" key="3">
    <source>
        <dbReference type="ARBA" id="ARBA00023277"/>
    </source>
</evidence>
<keyword evidence="8" id="KW-1185">Reference proteome</keyword>
<dbReference type="InterPro" id="IPR013783">
    <property type="entry name" value="Ig-like_fold"/>
</dbReference>
<dbReference type="Gene3D" id="2.60.40.10">
    <property type="entry name" value="Immunoglobulins"/>
    <property type="match status" value="1"/>
</dbReference>
<comment type="caution">
    <text evidence="7">The sequence shown here is derived from an EMBL/GenBank/DDBJ whole genome shotgun (WGS) entry which is preliminary data.</text>
</comment>
<feature type="domain" description="NodB homology" evidence="6">
    <location>
        <begin position="626"/>
        <end position="833"/>
    </location>
</feature>
<dbReference type="PROSITE" id="PS51257">
    <property type="entry name" value="PROKAR_LIPOPROTEIN"/>
    <property type="match status" value="1"/>
</dbReference>
<dbReference type="Pfam" id="PF02927">
    <property type="entry name" value="CelD_N"/>
    <property type="match status" value="1"/>
</dbReference>
<evidence type="ECO:0000259" key="6">
    <source>
        <dbReference type="PROSITE" id="PS51677"/>
    </source>
</evidence>
<organism evidence="7 8">
    <name type="scientific">Dysgonomonas termitidis</name>
    <dbReference type="NCBI Taxonomy" id="1516126"/>
    <lineage>
        <taxon>Bacteria</taxon>
        <taxon>Pseudomonadati</taxon>
        <taxon>Bacteroidota</taxon>
        <taxon>Bacteroidia</taxon>
        <taxon>Bacteroidales</taxon>
        <taxon>Dysgonomonadaceae</taxon>
        <taxon>Dysgonomonas</taxon>
    </lineage>
</organism>
<dbReference type="InterPro" id="IPR011330">
    <property type="entry name" value="Glyco_hydro/deAcase_b/a-brl"/>
</dbReference>
<dbReference type="PROSITE" id="PS51677">
    <property type="entry name" value="NODB"/>
    <property type="match status" value="1"/>
</dbReference>
<reference evidence="8" key="1">
    <citation type="journal article" date="2019" name="Int. J. Syst. Evol. Microbiol.">
        <title>The Global Catalogue of Microorganisms (GCM) 10K type strain sequencing project: providing services to taxonomists for standard genome sequencing and annotation.</title>
        <authorList>
            <consortium name="The Broad Institute Genomics Platform"/>
            <consortium name="The Broad Institute Genome Sequencing Center for Infectious Disease"/>
            <person name="Wu L."/>
            <person name="Ma J."/>
        </authorList>
    </citation>
    <scope>NUCLEOTIDE SEQUENCE [LARGE SCALE GENOMIC DNA]</scope>
    <source>
        <strain evidence="8">CCUG 66188</strain>
    </source>
</reference>
<evidence type="ECO:0000313" key="7">
    <source>
        <dbReference type="EMBL" id="MFC4676832.1"/>
    </source>
</evidence>
<dbReference type="CDD" id="cd10917">
    <property type="entry name" value="CE4_NodB_like_6s_7s"/>
    <property type="match status" value="1"/>
</dbReference>
<dbReference type="InterPro" id="IPR008928">
    <property type="entry name" value="6-hairpin_glycosidase_sf"/>
</dbReference>
<dbReference type="SUPFAM" id="SSF88713">
    <property type="entry name" value="Glycoside hydrolase/deacetylase"/>
    <property type="match status" value="1"/>
</dbReference>
<dbReference type="InterPro" id="IPR002509">
    <property type="entry name" value="NODB_dom"/>
</dbReference>